<evidence type="ECO:0000313" key="1">
    <source>
        <dbReference type="EMBL" id="SVC65665.1"/>
    </source>
</evidence>
<dbReference type="EMBL" id="UINC01103352">
    <property type="protein sequence ID" value="SVC65665.1"/>
    <property type="molecule type" value="Genomic_DNA"/>
</dbReference>
<accession>A0A382NZ82</accession>
<organism evidence="1">
    <name type="scientific">marine metagenome</name>
    <dbReference type="NCBI Taxonomy" id="408172"/>
    <lineage>
        <taxon>unclassified sequences</taxon>
        <taxon>metagenomes</taxon>
        <taxon>ecological metagenomes</taxon>
    </lineage>
</organism>
<dbReference type="AlphaFoldDB" id="A0A382NZ82"/>
<proteinExistence type="predicted"/>
<protein>
    <submittedName>
        <fullName evidence="1">Uncharacterized protein</fullName>
    </submittedName>
</protein>
<gene>
    <name evidence="1" type="ORF">METZ01_LOCUS318519</name>
</gene>
<reference evidence="1" key="1">
    <citation type="submission" date="2018-05" db="EMBL/GenBank/DDBJ databases">
        <authorList>
            <person name="Lanie J.A."/>
            <person name="Ng W.-L."/>
            <person name="Kazmierczak K.M."/>
            <person name="Andrzejewski T.M."/>
            <person name="Davidsen T.M."/>
            <person name="Wayne K.J."/>
            <person name="Tettelin H."/>
            <person name="Glass J.I."/>
            <person name="Rusch D."/>
            <person name="Podicherti R."/>
            <person name="Tsui H.-C.T."/>
            <person name="Winkler M.E."/>
        </authorList>
    </citation>
    <scope>NUCLEOTIDE SEQUENCE</scope>
</reference>
<sequence>MMAYLELYSSGHSVLAIGLLFARNDGHGSVAFTLDQYAHLMKGGQEVSAHVMDGYLVA</sequence>
<name>A0A382NZ82_9ZZZZ</name>